<protein>
    <submittedName>
        <fullName evidence="2">Uncharacterized protein</fullName>
    </submittedName>
</protein>
<feature type="compositionally biased region" description="Basic and acidic residues" evidence="1">
    <location>
        <begin position="83"/>
        <end position="92"/>
    </location>
</feature>
<sequence length="136" mass="15194">MGNKRGGKSHPRPYPLFQSPRRYPKFQPKTRPAEIVTLPLVANETSIENMLRECADANPILFDRKLYADADEDVMVQFTAPDDSNHHGDKSASETSSSEDNEPTTDPSVISASDSANNHVSRFNNPFRTNITVIVY</sequence>
<comment type="caution">
    <text evidence="2">The sequence shown here is derived from an EMBL/GenBank/DDBJ whole genome shotgun (WGS) entry which is preliminary data.</text>
</comment>
<organism evidence="2 3">
    <name type="scientific">Lithospermum erythrorhizon</name>
    <name type="common">Purple gromwell</name>
    <name type="synonym">Lithospermum officinale var. erythrorhizon</name>
    <dbReference type="NCBI Taxonomy" id="34254"/>
    <lineage>
        <taxon>Eukaryota</taxon>
        <taxon>Viridiplantae</taxon>
        <taxon>Streptophyta</taxon>
        <taxon>Embryophyta</taxon>
        <taxon>Tracheophyta</taxon>
        <taxon>Spermatophyta</taxon>
        <taxon>Magnoliopsida</taxon>
        <taxon>eudicotyledons</taxon>
        <taxon>Gunneridae</taxon>
        <taxon>Pentapetalae</taxon>
        <taxon>asterids</taxon>
        <taxon>lamiids</taxon>
        <taxon>Boraginales</taxon>
        <taxon>Boraginaceae</taxon>
        <taxon>Boraginoideae</taxon>
        <taxon>Lithospermeae</taxon>
        <taxon>Lithospermum</taxon>
    </lineage>
</organism>
<reference evidence="2 3" key="1">
    <citation type="submission" date="2024-01" db="EMBL/GenBank/DDBJ databases">
        <title>The complete chloroplast genome sequence of Lithospermum erythrorhizon: insights into the phylogenetic relationship among Boraginaceae species and the maternal lineages of purple gromwells.</title>
        <authorList>
            <person name="Okada T."/>
            <person name="Watanabe K."/>
        </authorList>
    </citation>
    <scope>NUCLEOTIDE SEQUENCE [LARGE SCALE GENOMIC DNA]</scope>
</reference>
<keyword evidence="3" id="KW-1185">Reference proteome</keyword>
<feature type="region of interest" description="Disordered" evidence="1">
    <location>
        <begin position="1"/>
        <end position="32"/>
    </location>
</feature>
<feature type="compositionally biased region" description="Basic residues" evidence="1">
    <location>
        <begin position="1"/>
        <end position="11"/>
    </location>
</feature>
<evidence type="ECO:0000313" key="3">
    <source>
        <dbReference type="Proteomes" id="UP001454036"/>
    </source>
</evidence>
<evidence type="ECO:0000313" key="2">
    <source>
        <dbReference type="EMBL" id="GAA0142451.1"/>
    </source>
</evidence>
<accession>A0AAV3NUG4</accession>
<feature type="compositionally biased region" description="Polar residues" evidence="1">
    <location>
        <begin position="104"/>
        <end position="122"/>
    </location>
</feature>
<dbReference type="AlphaFoldDB" id="A0AAV3NUG4"/>
<dbReference type="Proteomes" id="UP001454036">
    <property type="component" value="Unassembled WGS sequence"/>
</dbReference>
<gene>
    <name evidence="2" type="ORF">LIER_35572</name>
</gene>
<feature type="region of interest" description="Disordered" evidence="1">
    <location>
        <begin position="77"/>
        <end position="122"/>
    </location>
</feature>
<evidence type="ECO:0000256" key="1">
    <source>
        <dbReference type="SAM" id="MobiDB-lite"/>
    </source>
</evidence>
<proteinExistence type="predicted"/>
<dbReference type="EMBL" id="BAABME010015682">
    <property type="protein sequence ID" value="GAA0142451.1"/>
    <property type="molecule type" value="Genomic_DNA"/>
</dbReference>
<name>A0AAV3NUG4_LITER</name>